<accession>A0A0F9PP89</accession>
<name>A0A0F9PP89_9ZZZZ</name>
<organism evidence="1">
    <name type="scientific">marine sediment metagenome</name>
    <dbReference type="NCBI Taxonomy" id="412755"/>
    <lineage>
        <taxon>unclassified sequences</taxon>
        <taxon>metagenomes</taxon>
        <taxon>ecological metagenomes</taxon>
    </lineage>
</organism>
<reference evidence="1" key="1">
    <citation type="journal article" date="2015" name="Nature">
        <title>Complex archaea that bridge the gap between prokaryotes and eukaryotes.</title>
        <authorList>
            <person name="Spang A."/>
            <person name="Saw J.H."/>
            <person name="Jorgensen S.L."/>
            <person name="Zaremba-Niedzwiedzka K."/>
            <person name="Martijn J."/>
            <person name="Lind A.E."/>
            <person name="van Eijk R."/>
            <person name="Schleper C."/>
            <person name="Guy L."/>
            <person name="Ettema T.J."/>
        </authorList>
    </citation>
    <scope>NUCLEOTIDE SEQUENCE</scope>
</reference>
<comment type="caution">
    <text evidence="1">The sequence shown here is derived from an EMBL/GenBank/DDBJ whole genome shotgun (WGS) entry which is preliminary data.</text>
</comment>
<dbReference type="EMBL" id="LAZR01006065">
    <property type="protein sequence ID" value="KKM94997.1"/>
    <property type="molecule type" value="Genomic_DNA"/>
</dbReference>
<dbReference type="AlphaFoldDB" id="A0A0F9PP89"/>
<proteinExistence type="predicted"/>
<evidence type="ECO:0000313" key="1">
    <source>
        <dbReference type="EMBL" id="KKM94997.1"/>
    </source>
</evidence>
<gene>
    <name evidence="1" type="ORF">LCGC14_1192600</name>
</gene>
<sequence>MSKCYDCDEPYGSQRFPDLIIPNWVWDQISPTGNSGGLLCPCCIIRRLERKGLENIPHIFASGPLYITGADEPAWTWVGNLMERLRRVEDKLDTIQPERGQNERFQIGR</sequence>
<protein>
    <submittedName>
        <fullName evidence="1">Uncharacterized protein</fullName>
    </submittedName>
</protein>